<feature type="domain" description="Protein kinase" evidence="1">
    <location>
        <begin position="1"/>
        <end position="223"/>
    </location>
</feature>
<keyword evidence="2" id="KW-0418">Kinase</keyword>
<dbReference type="SUPFAM" id="SSF56112">
    <property type="entry name" value="Protein kinase-like (PK-like)"/>
    <property type="match status" value="1"/>
</dbReference>
<dbReference type="AlphaFoldDB" id="A0A397TZE7"/>
<sequence>MANFQLYTCQKLKALYMVEHPNVIKFYGISEHPTMGNFIMVLQFANNGSLRDYLQSKQQEGVFKNSWSETIQIAKEIILGLKHLHEKEIIHENLHSKNILMNDGKPLIADFGTSNMAAYVDPQYFIHYGKEVERNERSDIYSLGVLLWELTSGTPPFSGLTNDYTIAIRISRGDREEMIPGTPQGYADIYKNCWSPKPEKRPKLNDILSNLDRLSTETSVEFIINNRI</sequence>
<dbReference type="GO" id="GO:0005524">
    <property type="term" value="F:ATP binding"/>
    <property type="evidence" value="ECO:0007669"/>
    <property type="project" value="InterPro"/>
</dbReference>
<dbReference type="OrthoDB" id="544350at2759"/>
<reference evidence="2 3" key="1">
    <citation type="submission" date="2018-06" db="EMBL/GenBank/DDBJ databases">
        <title>Comparative genomics reveals the genomic features of Rhizophagus irregularis, R. cerebriforme, R. diaphanum and Gigaspora rosea, and their symbiotic lifestyle signature.</title>
        <authorList>
            <person name="Morin E."/>
            <person name="San Clemente H."/>
            <person name="Chen E.C.H."/>
            <person name="De La Providencia I."/>
            <person name="Hainaut M."/>
            <person name="Kuo A."/>
            <person name="Kohler A."/>
            <person name="Murat C."/>
            <person name="Tang N."/>
            <person name="Roy S."/>
            <person name="Loubradou J."/>
            <person name="Henrissat B."/>
            <person name="Grigoriev I.V."/>
            <person name="Corradi N."/>
            <person name="Roux C."/>
            <person name="Martin F.M."/>
        </authorList>
    </citation>
    <scope>NUCLEOTIDE SEQUENCE [LARGE SCALE GENOMIC DNA]</scope>
    <source>
        <strain evidence="2 3">DAOM 194757</strain>
    </source>
</reference>
<organism evidence="2 3">
    <name type="scientific">Gigaspora rosea</name>
    <dbReference type="NCBI Taxonomy" id="44941"/>
    <lineage>
        <taxon>Eukaryota</taxon>
        <taxon>Fungi</taxon>
        <taxon>Fungi incertae sedis</taxon>
        <taxon>Mucoromycota</taxon>
        <taxon>Glomeromycotina</taxon>
        <taxon>Glomeromycetes</taxon>
        <taxon>Diversisporales</taxon>
        <taxon>Gigasporaceae</taxon>
        <taxon>Gigaspora</taxon>
    </lineage>
</organism>
<evidence type="ECO:0000313" key="3">
    <source>
        <dbReference type="Proteomes" id="UP000266673"/>
    </source>
</evidence>
<dbReference type="Proteomes" id="UP000266673">
    <property type="component" value="Unassembled WGS sequence"/>
</dbReference>
<protein>
    <submittedName>
        <fullName evidence="2">Kinase-like domain-containing protein</fullName>
    </submittedName>
</protein>
<dbReference type="InterPro" id="IPR001245">
    <property type="entry name" value="Ser-Thr/Tyr_kinase_cat_dom"/>
</dbReference>
<evidence type="ECO:0000313" key="2">
    <source>
        <dbReference type="EMBL" id="RIB03385.1"/>
    </source>
</evidence>
<dbReference type="InterPro" id="IPR000719">
    <property type="entry name" value="Prot_kinase_dom"/>
</dbReference>
<evidence type="ECO:0000259" key="1">
    <source>
        <dbReference type="PROSITE" id="PS50011"/>
    </source>
</evidence>
<comment type="caution">
    <text evidence="2">The sequence shown here is derived from an EMBL/GenBank/DDBJ whole genome shotgun (WGS) entry which is preliminary data.</text>
</comment>
<gene>
    <name evidence="2" type="ORF">C2G38_784908</name>
</gene>
<proteinExistence type="predicted"/>
<dbReference type="EMBL" id="QKWP01002425">
    <property type="protein sequence ID" value="RIB03385.1"/>
    <property type="molecule type" value="Genomic_DNA"/>
</dbReference>
<accession>A0A397TZE7</accession>
<dbReference type="InterPro" id="IPR051681">
    <property type="entry name" value="Ser/Thr_Kinases-Pseudokinases"/>
</dbReference>
<dbReference type="GO" id="GO:0004674">
    <property type="term" value="F:protein serine/threonine kinase activity"/>
    <property type="evidence" value="ECO:0007669"/>
    <property type="project" value="TreeGrafter"/>
</dbReference>
<dbReference type="Pfam" id="PF07714">
    <property type="entry name" value="PK_Tyr_Ser-Thr"/>
    <property type="match status" value="1"/>
</dbReference>
<dbReference type="PANTHER" id="PTHR44329">
    <property type="entry name" value="SERINE/THREONINE-PROTEIN KINASE TNNI3K-RELATED"/>
    <property type="match status" value="1"/>
</dbReference>
<dbReference type="STRING" id="44941.A0A397TZE7"/>
<dbReference type="PIRSF" id="PIRSF000654">
    <property type="entry name" value="Integrin-linked_kinase"/>
    <property type="match status" value="1"/>
</dbReference>
<name>A0A397TZE7_9GLOM</name>
<keyword evidence="3" id="KW-1185">Reference proteome</keyword>
<keyword evidence="2" id="KW-0808">Transferase</keyword>
<dbReference type="InterPro" id="IPR011009">
    <property type="entry name" value="Kinase-like_dom_sf"/>
</dbReference>
<dbReference type="Gene3D" id="1.10.510.10">
    <property type="entry name" value="Transferase(Phosphotransferase) domain 1"/>
    <property type="match status" value="1"/>
</dbReference>
<dbReference type="PROSITE" id="PS50011">
    <property type="entry name" value="PROTEIN_KINASE_DOM"/>
    <property type="match status" value="1"/>
</dbReference>